<keyword evidence="1" id="KW-0830">Ubiquinone</keyword>
<name>A0A841PT48_9BACL</name>
<comment type="caution">
    <text evidence="1">The sequence shown here is derived from an EMBL/GenBank/DDBJ whole genome shotgun (WGS) entry which is preliminary data.</text>
</comment>
<dbReference type="EMBL" id="JACHHJ010000004">
    <property type="protein sequence ID" value="MBB6450944.1"/>
    <property type="molecule type" value="Genomic_DNA"/>
</dbReference>
<evidence type="ECO:0000313" key="1">
    <source>
        <dbReference type="EMBL" id="MBB6450944.1"/>
    </source>
</evidence>
<proteinExistence type="predicted"/>
<dbReference type="GO" id="GO:0008168">
    <property type="term" value="F:methyltransferase activity"/>
    <property type="evidence" value="ECO:0007669"/>
    <property type="project" value="UniProtKB-KW"/>
</dbReference>
<keyword evidence="2" id="KW-1185">Reference proteome</keyword>
<dbReference type="GO" id="GO:0032259">
    <property type="term" value="P:methylation"/>
    <property type="evidence" value="ECO:0007669"/>
    <property type="project" value="UniProtKB-KW"/>
</dbReference>
<reference evidence="1 2" key="1">
    <citation type="submission" date="2020-08" db="EMBL/GenBank/DDBJ databases">
        <title>Genomic Encyclopedia of Type Strains, Phase IV (KMG-IV): sequencing the most valuable type-strain genomes for metagenomic binning, comparative biology and taxonomic classification.</title>
        <authorList>
            <person name="Goeker M."/>
        </authorList>
    </citation>
    <scope>NUCLEOTIDE SEQUENCE [LARGE SCALE GENOMIC DNA]</scope>
    <source>
        <strain evidence="1 2">DSM 21769</strain>
    </source>
</reference>
<keyword evidence="1" id="KW-0489">Methyltransferase</keyword>
<keyword evidence="1" id="KW-0808">Transferase</keyword>
<dbReference type="AlphaFoldDB" id="A0A841PT48"/>
<organism evidence="1 2">
    <name type="scientific">Geomicrobium halophilum</name>
    <dbReference type="NCBI Taxonomy" id="549000"/>
    <lineage>
        <taxon>Bacteria</taxon>
        <taxon>Bacillati</taxon>
        <taxon>Bacillota</taxon>
        <taxon>Bacilli</taxon>
        <taxon>Bacillales</taxon>
        <taxon>Geomicrobium</taxon>
    </lineage>
</organism>
<protein>
    <submittedName>
        <fullName evidence="1">Putative 3-demethylubiquinone-9 3-methyltransferase (Glyoxalase superfamily)</fullName>
    </submittedName>
</protein>
<dbReference type="Proteomes" id="UP000568839">
    <property type="component" value="Unassembled WGS sequence"/>
</dbReference>
<evidence type="ECO:0000313" key="2">
    <source>
        <dbReference type="Proteomes" id="UP000568839"/>
    </source>
</evidence>
<sequence>MIIKIKNFIREFFTNLKGYTIFHVPRRKAEEAMNDYTFIIEDSKITRIVRYGANGLCMRSFH</sequence>
<gene>
    <name evidence="1" type="ORF">HNR44_002934</name>
</gene>
<dbReference type="Gene3D" id="3.30.720.100">
    <property type="match status" value="1"/>
</dbReference>
<accession>A0A841PT48</accession>